<dbReference type="AlphaFoldDB" id="A0A543AD86"/>
<dbReference type="InterPro" id="IPR014729">
    <property type="entry name" value="Rossmann-like_a/b/a_fold"/>
</dbReference>
<dbReference type="PANTHER" id="PTHR11455">
    <property type="entry name" value="CRYPTOCHROME"/>
    <property type="match status" value="1"/>
</dbReference>
<keyword evidence="8" id="KW-1185">Reference proteome</keyword>
<dbReference type="SUPFAM" id="SSF52425">
    <property type="entry name" value="Cryptochrome/photolyase, N-terminal domain"/>
    <property type="match status" value="1"/>
</dbReference>
<evidence type="ECO:0000256" key="1">
    <source>
        <dbReference type="ARBA" id="ARBA00022630"/>
    </source>
</evidence>
<feature type="domain" description="Photolyase/cryptochrome alpha/beta" evidence="6">
    <location>
        <begin position="4"/>
        <end position="132"/>
    </location>
</feature>
<dbReference type="PRINTS" id="PR00147">
    <property type="entry name" value="DNAPHOTLYASE"/>
</dbReference>
<feature type="binding site" evidence="4">
    <location>
        <begin position="228"/>
        <end position="232"/>
    </location>
    <ligand>
        <name>FAD</name>
        <dbReference type="ChEBI" id="CHEBI:57692"/>
    </ligand>
</feature>
<keyword evidence="1 4" id="KW-0285">Flavoprotein</keyword>
<dbReference type="Pfam" id="PF03441">
    <property type="entry name" value="FAD_binding_7"/>
    <property type="match status" value="1"/>
</dbReference>
<sequence>MTDERRVLWFRRDLRLLDHAALLTAAADGAEVVPLYVLDERLLAPAGRTRVAWVLASVRALADELAEHGASLVVRRGDPAEVLPAVVAETGAREVHISSDHGPYGRARDARVRAALGEAQPGEVPLVETGSPYAVTPGRVLTGSGTGYQVFTPYYRAWLAHGWRAPAASDPARVAWASAPTEELPSVELPSGVRLEAGESAARRHWAEALERVGDYATARDRPDLDATSRISPYLKVGALHPRTLLADLADHPEPEAFRRELAFREFYADVLHHRPETAREYARPELRGLPYLTGAALCEHLDVWRAGRTGYPLVDAGMRQLLAEGWMHNRVRMLVASFLVKDLGVEWTHGARHFLRHLIDGDLASNQHGWQWAAGSGTDAAPYFRIFNPTTQARRFDPDGTYIRRWIPELRSVTGKAIHEPWTAPGGPPEGYPAPIVDHAEQRAAALEAYHALRR</sequence>
<protein>
    <submittedName>
        <fullName evidence="7">Deoxyribodipyrimidine photo-lyase</fullName>
    </submittedName>
</protein>
<dbReference type="Proteomes" id="UP000320209">
    <property type="component" value="Unassembled WGS sequence"/>
</dbReference>
<evidence type="ECO:0000256" key="4">
    <source>
        <dbReference type="PIRSR" id="PIRSR602081-1"/>
    </source>
</evidence>
<dbReference type="GO" id="GO:0009416">
    <property type="term" value="P:response to light stimulus"/>
    <property type="evidence" value="ECO:0007669"/>
    <property type="project" value="TreeGrafter"/>
</dbReference>
<dbReference type="Gene3D" id="1.25.40.80">
    <property type="match status" value="1"/>
</dbReference>
<dbReference type="EMBL" id="VFOV01000001">
    <property type="protein sequence ID" value="TQL70544.1"/>
    <property type="molecule type" value="Genomic_DNA"/>
</dbReference>
<feature type="binding site" evidence="4">
    <location>
        <begin position="361"/>
        <end position="363"/>
    </location>
    <ligand>
        <name>FAD</name>
        <dbReference type="ChEBI" id="CHEBI:57692"/>
    </ligand>
</feature>
<evidence type="ECO:0000256" key="5">
    <source>
        <dbReference type="RuleBase" id="RU004182"/>
    </source>
</evidence>
<dbReference type="GO" id="GO:0003904">
    <property type="term" value="F:deoxyribodipyrimidine photo-lyase activity"/>
    <property type="evidence" value="ECO:0007669"/>
    <property type="project" value="TreeGrafter"/>
</dbReference>
<organism evidence="7 8">
    <name type="scientific">Nocardioides albertanoniae</name>
    <dbReference type="NCBI Taxonomy" id="1175486"/>
    <lineage>
        <taxon>Bacteria</taxon>
        <taxon>Bacillati</taxon>
        <taxon>Actinomycetota</taxon>
        <taxon>Actinomycetes</taxon>
        <taxon>Propionibacteriales</taxon>
        <taxon>Nocardioidaceae</taxon>
        <taxon>Nocardioides</taxon>
    </lineage>
</organism>
<dbReference type="PROSITE" id="PS00394">
    <property type="entry name" value="DNA_PHOTOLYASES_1_1"/>
    <property type="match status" value="1"/>
</dbReference>
<evidence type="ECO:0000259" key="6">
    <source>
        <dbReference type="PROSITE" id="PS51645"/>
    </source>
</evidence>
<dbReference type="RefSeq" id="WP_141782256.1">
    <property type="nucleotide sequence ID" value="NZ_VFOV01000001.1"/>
</dbReference>
<dbReference type="InterPro" id="IPR006050">
    <property type="entry name" value="DNA_photolyase_N"/>
</dbReference>
<dbReference type="PANTHER" id="PTHR11455:SF9">
    <property type="entry name" value="CRYPTOCHROME CIRCADIAN CLOCK 5 ISOFORM X1"/>
    <property type="match status" value="1"/>
</dbReference>
<comment type="caution">
    <text evidence="7">The sequence shown here is derived from an EMBL/GenBank/DDBJ whole genome shotgun (WGS) entry which is preliminary data.</text>
</comment>
<evidence type="ECO:0000313" key="7">
    <source>
        <dbReference type="EMBL" id="TQL70544.1"/>
    </source>
</evidence>
<keyword evidence="3 5" id="KW-0157">Chromophore</keyword>
<evidence type="ECO:0000256" key="3">
    <source>
        <dbReference type="ARBA" id="ARBA00022991"/>
    </source>
</evidence>
<dbReference type="GO" id="GO:0003677">
    <property type="term" value="F:DNA binding"/>
    <property type="evidence" value="ECO:0007669"/>
    <property type="project" value="TreeGrafter"/>
</dbReference>
<dbReference type="Pfam" id="PF00875">
    <property type="entry name" value="DNA_photolyase"/>
    <property type="match status" value="1"/>
</dbReference>
<feature type="binding site" evidence="4">
    <location>
        <begin position="261"/>
        <end position="268"/>
    </location>
    <ligand>
        <name>FAD</name>
        <dbReference type="ChEBI" id="CHEBI:57692"/>
    </ligand>
</feature>
<comment type="similarity">
    <text evidence="5">Belongs to the DNA photolyase family.</text>
</comment>
<evidence type="ECO:0000256" key="2">
    <source>
        <dbReference type="ARBA" id="ARBA00022827"/>
    </source>
</evidence>
<keyword evidence="7" id="KW-0456">Lyase</keyword>
<feature type="binding site" evidence="4">
    <location>
        <position position="258"/>
    </location>
    <ligand>
        <name>FAD</name>
        <dbReference type="ChEBI" id="CHEBI:57692"/>
    </ligand>
</feature>
<evidence type="ECO:0000313" key="8">
    <source>
        <dbReference type="Proteomes" id="UP000320209"/>
    </source>
</evidence>
<dbReference type="PROSITE" id="PS51645">
    <property type="entry name" value="PHR_CRY_ALPHA_BETA"/>
    <property type="match status" value="1"/>
</dbReference>
<dbReference type="InterPro" id="IPR002081">
    <property type="entry name" value="Cryptochrome/DNA_photolyase_1"/>
</dbReference>
<reference evidence="7 8" key="1">
    <citation type="submission" date="2019-06" db="EMBL/GenBank/DDBJ databases">
        <title>Sequencing the genomes of 1000 actinobacteria strains.</title>
        <authorList>
            <person name="Klenk H.-P."/>
        </authorList>
    </citation>
    <scope>NUCLEOTIDE SEQUENCE [LARGE SCALE GENOMIC DNA]</scope>
    <source>
        <strain evidence="7 8">DSM 25218</strain>
    </source>
</reference>
<dbReference type="InterPro" id="IPR036134">
    <property type="entry name" value="Crypto/Photolyase_FAD-like_sf"/>
</dbReference>
<name>A0A543AD86_9ACTN</name>
<feature type="binding site" evidence="4">
    <location>
        <position position="216"/>
    </location>
    <ligand>
        <name>FAD</name>
        <dbReference type="ChEBI" id="CHEBI:57692"/>
    </ligand>
</feature>
<dbReference type="InterPro" id="IPR018394">
    <property type="entry name" value="DNA_photolyase_1_CS_C"/>
</dbReference>
<dbReference type="GO" id="GO:0006139">
    <property type="term" value="P:nucleobase-containing compound metabolic process"/>
    <property type="evidence" value="ECO:0007669"/>
    <property type="project" value="UniProtKB-ARBA"/>
</dbReference>
<dbReference type="GO" id="GO:0006950">
    <property type="term" value="P:response to stress"/>
    <property type="evidence" value="ECO:0007669"/>
    <property type="project" value="UniProtKB-ARBA"/>
</dbReference>
<gene>
    <name evidence="7" type="ORF">FB381_4482</name>
</gene>
<dbReference type="Gene3D" id="3.40.50.620">
    <property type="entry name" value="HUPs"/>
    <property type="match status" value="1"/>
</dbReference>
<accession>A0A543AD86</accession>
<dbReference type="InterPro" id="IPR036155">
    <property type="entry name" value="Crypto/Photolyase_N_sf"/>
</dbReference>
<proteinExistence type="inferred from homology"/>
<dbReference type="GO" id="GO:0071949">
    <property type="term" value="F:FAD binding"/>
    <property type="evidence" value="ECO:0007669"/>
    <property type="project" value="TreeGrafter"/>
</dbReference>
<dbReference type="InterPro" id="IPR005101">
    <property type="entry name" value="Cryptochr/Photolyase_FAD-bd"/>
</dbReference>
<comment type="cofactor">
    <cofactor evidence="4">
        <name>FAD</name>
        <dbReference type="ChEBI" id="CHEBI:57692"/>
    </cofactor>
    <text evidence="4">Binds 1 FAD per subunit.</text>
</comment>
<dbReference type="OrthoDB" id="9772484at2"/>
<keyword evidence="2 4" id="KW-0274">FAD</keyword>
<dbReference type="Gene3D" id="1.10.579.10">
    <property type="entry name" value="DNA Cyclobutane Dipyrimidine Photolyase, subunit A, domain 3"/>
    <property type="match status" value="1"/>
</dbReference>
<dbReference type="SUPFAM" id="SSF48173">
    <property type="entry name" value="Cryptochrome/photolyase FAD-binding domain"/>
    <property type="match status" value="1"/>
</dbReference>